<dbReference type="InterPro" id="IPR011109">
    <property type="entry name" value="DNA_bind_recombinase_dom"/>
</dbReference>
<evidence type="ECO:0000313" key="5">
    <source>
        <dbReference type="EMBL" id="OWK35689.1"/>
    </source>
</evidence>
<evidence type="ECO:0000256" key="1">
    <source>
        <dbReference type="ARBA" id="ARBA00023125"/>
    </source>
</evidence>
<dbReference type="PANTHER" id="PTHR30461">
    <property type="entry name" value="DNA-INVERTASE FROM LAMBDOID PROPHAGE"/>
    <property type="match status" value="1"/>
</dbReference>
<proteinExistence type="predicted"/>
<protein>
    <submittedName>
        <fullName evidence="5">Recombinase</fullName>
    </submittedName>
</protein>
<evidence type="ECO:0000259" key="4">
    <source>
        <dbReference type="PROSITE" id="PS51737"/>
    </source>
</evidence>
<keyword evidence="3" id="KW-0175">Coiled coil</keyword>
<evidence type="ECO:0000256" key="2">
    <source>
        <dbReference type="ARBA" id="ARBA00023172"/>
    </source>
</evidence>
<keyword evidence="1" id="KW-0238">DNA-binding</keyword>
<name>A0A225DBM2_9BACT</name>
<dbReference type="PROSITE" id="PS51737">
    <property type="entry name" value="RECOMBINASE_DNA_BIND"/>
    <property type="match status" value="1"/>
</dbReference>
<dbReference type="InterPro" id="IPR050639">
    <property type="entry name" value="SSR_resolvase"/>
</dbReference>
<dbReference type="InterPro" id="IPR038109">
    <property type="entry name" value="DNA_bind_recomb_sf"/>
</dbReference>
<evidence type="ECO:0000313" key="6">
    <source>
        <dbReference type="EMBL" id="OWK38383.1"/>
    </source>
</evidence>
<comment type="caution">
    <text evidence="6">The sequence shown here is derived from an EMBL/GenBank/DDBJ whole genome shotgun (WGS) entry which is preliminary data.</text>
</comment>
<dbReference type="EMBL" id="NIDE01000014">
    <property type="protein sequence ID" value="OWK38383.1"/>
    <property type="molecule type" value="Genomic_DNA"/>
</dbReference>
<dbReference type="EMBL" id="NIDE01000017">
    <property type="protein sequence ID" value="OWK35689.1"/>
    <property type="molecule type" value="Genomic_DNA"/>
</dbReference>
<gene>
    <name evidence="6" type="ORF">FRUB_07503</name>
    <name evidence="5" type="ORF">FRUB_08252</name>
</gene>
<feature type="coiled-coil region" evidence="3">
    <location>
        <begin position="319"/>
        <end position="346"/>
    </location>
</feature>
<dbReference type="Pfam" id="PF07508">
    <property type="entry name" value="Recombinase"/>
    <property type="match status" value="1"/>
</dbReference>
<dbReference type="GO" id="GO:0000150">
    <property type="term" value="F:DNA strand exchange activity"/>
    <property type="evidence" value="ECO:0007669"/>
    <property type="project" value="InterPro"/>
</dbReference>
<dbReference type="AlphaFoldDB" id="A0A225DBM2"/>
<dbReference type="Proteomes" id="UP000214646">
    <property type="component" value="Unassembled WGS sequence"/>
</dbReference>
<evidence type="ECO:0000256" key="3">
    <source>
        <dbReference type="SAM" id="Coils"/>
    </source>
</evidence>
<sequence length="622" mass="68151">MMLHVFAMLHEWFVDQLRAKVRREMADGFGRGKNLGPAAFGYTLVGATDPNGEIRRDDDGRLIREKVIAPEAAEQIREGFRRFAEANWSPGRIARTFNQAGVDGGMWTRRKVVKMLTRETYIGVEWYGMTYQVRDPETGRVEVKARPQDEWKRRDVPHLRIISDELWAKAQQRLSEIKAAHRKSAGGPADENPTRTSVYPTVLVRPDCGYCKSSLILGRSGKYASFFCGNGKDAKHGCQLTTYKSIRHVERSVVEVVRGRLVDPAFVTALTSAANAVLAADAARPVEDPDPVRTLIREVERKRDRLIALCERGAGTGGLDAVAAQIAGHEKRLRELRAQLHEIETRRPTPLPSLTEADVTHWLTDLHRLLAGDIAAAAPVLHALTGPVEVTQEKTPGKRGAVWVAKFALTVGLVLAQLGGPADCPTADTWEYLRTRDWTTAVPVEMRVDFVPRYAELAPCAKGMSDAGATLGGIAAALDIEYSLARDALRFATTGAKPKTKVAGTRTGTGGGIPWYVAHAAEVGRLRDDECLPFTTIAARFGVGEATVRRAYDHAHRADMEAAARAGKKPPRGRFVYVGMDVRRDIAARLARGERPADIAVAVECSVNTVYRVAAETAGGEQ</sequence>
<organism evidence="6 7">
    <name type="scientific">Fimbriiglobus ruber</name>
    <dbReference type="NCBI Taxonomy" id="1908690"/>
    <lineage>
        <taxon>Bacteria</taxon>
        <taxon>Pseudomonadati</taxon>
        <taxon>Planctomycetota</taxon>
        <taxon>Planctomycetia</taxon>
        <taxon>Gemmatales</taxon>
        <taxon>Gemmataceae</taxon>
        <taxon>Fimbriiglobus</taxon>
    </lineage>
</organism>
<reference evidence="7" key="1">
    <citation type="submission" date="2017-06" db="EMBL/GenBank/DDBJ databases">
        <title>Genome analysis of Fimbriiglobus ruber SP5, the first member of the order Planctomycetales with confirmed chitinolytic capability.</title>
        <authorList>
            <person name="Ravin N.V."/>
            <person name="Rakitin A.L."/>
            <person name="Ivanova A.A."/>
            <person name="Beletsky A.V."/>
            <person name="Kulichevskaya I.S."/>
            <person name="Mardanov A.V."/>
            <person name="Dedysh S.N."/>
        </authorList>
    </citation>
    <scope>NUCLEOTIDE SEQUENCE [LARGE SCALE GENOMIC DNA]</scope>
    <source>
        <strain evidence="7">SP5</strain>
    </source>
</reference>
<accession>A0A225DBM2</accession>
<dbReference type="PANTHER" id="PTHR30461:SF2">
    <property type="entry name" value="SERINE RECOMBINASE PINE-RELATED"/>
    <property type="match status" value="1"/>
</dbReference>
<evidence type="ECO:0000313" key="7">
    <source>
        <dbReference type="Proteomes" id="UP000214646"/>
    </source>
</evidence>
<reference evidence="6" key="2">
    <citation type="journal article" date="2018" name="Appl. Environ. Microbiol.">
        <title>Genome Analysis of Fimbriiglobus ruber SP5(T), a Planctomycete with Confirmed Chitinolytic Capability.</title>
        <authorList>
            <person name="Ravin N.V."/>
            <person name="Rakitin A.L."/>
            <person name="Ivanova A.A."/>
            <person name="Beletsky A.V."/>
            <person name="Kulichevskaya I.S."/>
            <person name="Mardanov A.V."/>
            <person name="Dedysh S.N."/>
        </authorList>
    </citation>
    <scope>NUCLEOTIDE SEQUENCE</scope>
    <source>
        <strain evidence="6">SP5</strain>
    </source>
</reference>
<feature type="domain" description="Recombinase" evidence="4">
    <location>
        <begin position="50"/>
        <end position="180"/>
    </location>
</feature>
<keyword evidence="2" id="KW-0233">DNA recombination</keyword>
<dbReference type="Gene3D" id="3.90.1750.20">
    <property type="entry name" value="Putative Large Serine Recombinase, Chain B, Domain 2"/>
    <property type="match status" value="1"/>
</dbReference>
<dbReference type="GO" id="GO:0003677">
    <property type="term" value="F:DNA binding"/>
    <property type="evidence" value="ECO:0007669"/>
    <property type="project" value="UniProtKB-KW"/>
</dbReference>
<keyword evidence="7" id="KW-1185">Reference proteome</keyword>